<accession>A0A7J7P811</accession>
<dbReference type="EMBL" id="JACGCM010000182">
    <property type="protein sequence ID" value="KAF6175480.1"/>
    <property type="molecule type" value="Genomic_DNA"/>
</dbReference>
<sequence>MIKKNDDDNKDVAEKVKFEEEQLQVTEEEDSEPPTVVVYYNGKKDVQHANETMVVVEVVKTDIVFFNQKEIVVEAYHVSADQTTTVYVEEQTMEVTKTEDETSQSIYLQASTDQAIVISVEEHTIEVAKTKVVISNQKEDVDEASEVVDVHSKALIQYFDTQHPVRPDKGKIVLADVFACQYIGRAFNIWTRNMSSPEGVELKKKSIWEQITFTQ</sequence>
<comment type="caution">
    <text evidence="1">The sequence shown here is derived from an EMBL/GenBank/DDBJ whole genome shotgun (WGS) entry which is preliminary data.</text>
</comment>
<evidence type="ECO:0000313" key="1">
    <source>
        <dbReference type="EMBL" id="KAF6175480.1"/>
    </source>
</evidence>
<reference evidence="1 2" key="1">
    <citation type="journal article" date="2020" name="IScience">
        <title>Genome Sequencing of the Endangered Kingdonia uniflora (Circaeasteraceae, Ranunculales) Reveals Potential Mechanisms of Evolutionary Specialization.</title>
        <authorList>
            <person name="Sun Y."/>
            <person name="Deng T."/>
            <person name="Zhang A."/>
            <person name="Moore M.J."/>
            <person name="Landis J.B."/>
            <person name="Lin N."/>
            <person name="Zhang H."/>
            <person name="Zhang X."/>
            <person name="Huang J."/>
            <person name="Zhang X."/>
            <person name="Sun H."/>
            <person name="Wang H."/>
        </authorList>
    </citation>
    <scope>NUCLEOTIDE SEQUENCE [LARGE SCALE GENOMIC DNA]</scope>
    <source>
        <strain evidence="1">TB1705</strain>
        <tissue evidence="1">Leaf</tissue>
    </source>
</reference>
<organism evidence="1 2">
    <name type="scientific">Kingdonia uniflora</name>
    <dbReference type="NCBI Taxonomy" id="39325"/>
    <lineage>
        <taxon>Eukaryota</taxon>
        <taxon>Viridiplantae</taxon>
        <taxon>Streptophyta</taxon>
        <taxon>Embryophyta</taxon>
        <taxon>Tracheophyta</taxon>
        <taxon>Spermatophyta</taxon>
        <taxon>Magnoliopsida</taxon>
        <taxon>Ranunculales</taxon>
        <taxon>Circaeasteraceae</taxon>
        <taxon>Kingdonia</taxon>
    </lineage>
</organism>
<protein>
    <submittedName>
        <fullName evidence="1">Uncharacterized protein</fullName>
    </submittedName>
</protein>
<dbReference type="AlphaFoldDB" id="A0A7J7P811"/>
<dbReference type="Proteomes" id="UP000541444">
    <property type="component" value="Unassembled WGS sequence"/>
</dbReference>
<gene>
    <name evidence="1" type="ORF">GIB67_021970</name>
</gene>
<keyword evidence="2" id="KW-1185">Reference proteome</keyword>
<proteinExistence type="predicted"/>
<name>A0A7J7P811_9MAGN</name>
<evidence type="ECO:0000313" key="2">
    <source>
        <dbReference type="Proteomes" id="UP000541444"/>
    </source>
</evidence>